<sequence length="103" mass="11950">MITNLEKSLFDNYLEDEFYIKMSESESIQFKLVEVESLQTNQRRKPSNKIRSQPFSLIFVGPLTPIFNQSIYQLSHPQLGEIEIFLVPLGESDTGIEYQAIFT</sequence>
<dbReference type="STRING" id="41431.PCC8801_1980"/>
<feature type="domain" description="DUF6916" evidence="1">
    <location>
        <begin position="6"/>
        <end position="102"/>
    </location>
</feature>
<gene>
    <name evidence="2" type="ordered locus">PCC8801_1980</name>
</gene>
<dbReference type="OrthoDB" id="572893at2"/>
<dbReference type="HOGENOM" id="CLU_162683_1_0_3"/>
<dbReference type="RefSeq" id="WP_012595289.1">
    <property type="nucleotide sequence ID" value="NC_011726.1"/>
</dbReference>
<dbReference type="eggNOG" id="ENOG5033CY7">
    <property type="taxonomic scope" value="Bacteria"/>
</dbReference>
<dbReference type="Proteomes" id="UP000008204">
    <property type="component" value="Chromosome"/>
</dbReference>
<proteinExistence type="predicted"/>
<organism evidence="2 3">
    <name type="scientific">Rippkaea orientalis (strain PCC 8801 / RF-1)</name>
    <name type="common">Cyanothece sp. (strain PCC 8801)</name>
    <dbReference type="NCBI Taxonomy" id="41431"/>
    <lineage>
        <taxon>Bacteria</taxon>
        <taxon>Bacillati</taxon>
        <taxon>Cyanobacteriota</taxon>
        <taxon>Cyanophyceae</taxon>
        <taxon>Oscillatoriophycideae</taxon>
        <taxon>Chroococcales</taxon>
        <taxon>Aphanothecaceae</taxon>
        <taxon>Rippkaea</taxon>
        <taxon>Rippkaea orientalis</taxon>
    </lineage>
</organism>
<reference evidence="3" key="1">
    <citation type="journal article" date="2011" name="MBio">
        <title>Novel metabolic attributes of the genus Cyanothece, comprising a group of unicellular nitrogen-fixing Cyanobacteria.</title>
        <authorList>
            <person name="Bandyopadhyay A."/>
            <person name="Elvitigala T."/>
            <person name="Welsh E."/>
            <person name="Stockel J."/>
            <person name="Liberton M."/>
            <person name="Min H."/>
            <person name="Sherman L.A."/>
            <person name="Pakrasi H.B."/>
        </authorList>
    </citation>
    <scope>NUCLEOTIDE SEQUENCE [LARGE SCALE GENOMIC DNA]</scope>
    <source>
        <strain evidence="3">PCC 8801</strain>
    </source>
</reference>
<keyword evidence="3" id="KW-1185">Reference proteome</keyword>
<dbReference type="AlphaFoldDB" id="B7JYU1"/>
<evidence type="ECO:0000313" key="3">
    <source>
        <dbReference type="Proteomes" id="UP000008204"/>
    </source>
</evidence>
<dbReference type="Pfam" id="PF21880">
    <property type="entry name" value="DUF6916"/>
    <property type="match status" value="1"/>
</dbReference>
<accession>B7JYU1</accession>
<name>B7JYU1_RIPO1</name>
<protein>
    <recommendedName>
        <fullName evidence="1">DUF6916 domain-containing protein</fullName>
    </recommendedName>
</protein>
<evidence type="ECO:0000259" key="1">
    <source>
        <dbReference type="Pfam" id="PF21880"/>
    </source>
</evidence>
<dbReference type="KEGG" id="cyp:PCC8801_1980"/>
<dbReference type="InterPro" id="IPR054209">
    <property type="entry name" value="DUF6916"/>
</dbReference>
<evidence type="ECO:0000313" key="2">
    <source>
        <dbReference type="EMBL" id="ACK66018.1"/>
    </source>
</evidence>
<dbReference type="EMBL" id="CP001287">
    <property type="protein sequence ID" value="ACK66018.1"/>
    <property type="molecule type" value="Genomic_DNA"/>
</dbReference>